<feature type="domain" description="SHSP" evidence="2">
    <location>
        <begin position="184"/>
        <end position="309"/>
    </location>
</feature>
<sequence>MVTGRSWILVKNLMDSENNCGWRRGMGRERWLLSDELGEKLNEDRCSGVMVMVVMDGVMVEERKEEGVTANDVVLESLPHRLIALHLIFWVSGMDTLPYRKTKAKGVMWENSGDALVAKNSNEYGSISERFQHDSSKRGSYDLRRTSASPSTFNVNSPFMMPLLSISSVEDYISKTSTVLTGTAKNGSTGPSVGALDIGVNESAYFFRVALPGVKRDPGHFSCEIECDGKVLIRGVTTTGERTVFRHGRVFEMKVQQQCPPGPFTLYFSLPGPVDPRLFFPNFRSDGILEAVVVKLHATDAFKSASLNI</sequence>
<reference evidence="3" key="1">
    <citation type="submission" date="2023-02" db="EMBL/GenBank/DDBJ databases">
        <title>Genome of toxic invasive species Heracleum sosnowskyi carries increased number of genes despite the absence of recent whole-genome duplications.</title>
        <authorList>
            <person name="Schelkunov M."/>
            <person name="Shtratnikova V."/>
            <person name="Makarenko M."/>
            <person name="Klepikova A."/>
            <person name="Omelchenko D."/>
            <person name="Novikova G."/>
            <person name="Obukhova E."/>
            <person name="Bogdanov V."/>
            <person name="Penin A."/>
            <person name="Logacheva M."/>
        </authorList>
    </citation>
    <scope>NUCLEOTIDE SEQUENCE</scope>
    <source>
        <strain evidence="3">Hsosn_3</strain>
        <tissue evidence="3">Leaf</tissue>
    </source>
</reference>
<dbReference type="AlphaFoldDB" id="A0AAD8IMS3"/>
<dbReference type="InterPro" id="IPR039321">
    <property type="entry name" value="IDM2/3-like"/>
</dbReference>
<name>A0AAD8IMS3_9APIA</name>
<comment type="similarity">
    <text evidence="1">Belongs to the small heat shock protein (HSP20) family.</text>
</comment>
<dbReference type="PANTHER" id="PTHR34661:SF1">
    <property type="entry name" value="INCREASED DNA METHYLATION 3"/>
    <property type="match status" value="1"/>
</dbReference>
<dbReference type="Proteomes" id="UP001237642">
    <property type="component" value="Unassembled WGS sequence"/>
</dbReference>
<proteinExistence type="inferred from homology"/>
<reference evidence="3" key="2">
    <citation type="submission" date="2023-05" db="EMBL/GenBank/DDBJ databases">
        <authorList>
            <person name="Schelkunov M.I."/>
        </authorList>
    </citation>
    <scope>NUCLEOTIDE SEQUENCE</scope>
    <source>
        <strain evidence="3">Hsosn_3</strain>
        <tissue evidence="3">Leaf</tissue>
    </source>
</reference>
<dbReference type="PANTHER" id="PTHR34661">
    <property type="entry name" value="INCREASED DNA METHYLATION 3"/>
    <property type="match status" value="1"/>
</dbReference>
<evidence type="ECO:0000256" key="1">
    <source>
        <dbReference type="PROSITE-ProRule" id="PRU00285"/>
    </source>
</evidence>
<dbReference type="GO" id="GO:0005634">
    <property type="term" value="C:nucleus"/>
    <property type="evidence" value="ECO:0007669"/>
    <property type="project" value="TreeGrafter"/>
</dbReference>
<dbReference type="InterPro" id="IPR002068">
    <property type="entry name" value="A-crystallin/Hsp20_dom"/>
</dbReference>
<gene>
    <name evidence="3" type="ORF">POM88_016850</name>
</gene>
<organism evidence="3 4">
    <name type="scientific">Heracleum sosnowskyi</name>
    <dbReference type="NCBI Taxonomy" id="360622"/>
    <lineage>
        <taxon>Eukaryota</taxon>
        <taxon>Viridiplantae</taxon>
        <taxon>Streptophyta</taxon>
        <taxon>Embryophyta</taxon>
        <taxon>Tracheophyta</taxon>
        <taxon>Spermatophyta</taxon>
        <taxon>Magnoliopsida</taxon>
        <taxon>eudicotyledons</taxon>
        <taxon>Gunneridae</taxon>
        <taxon>Pentapetalae</taxon>
        <taxon>asterids</taxon>
        <taxon>campanulids</taxon>
        <taxon>Apiales</taxon>
        <taxon>Apiaceae</taxon>
        <taxon>Apioideae</taxon>
        <taxon>apioid superclade</taxon>
        <taxon>Tordylieae</taxon>
        <taxon>Tordyliinae</taxon>
        <taxon>Heracleum</taxon>
    </lineage>
</organism>
<keyword evidence="4" id="KW-1185">Reference proteome</keyword>
<dbReference type="EMBL" id="JAUIZM010000004">
    <property type="protein sequence ID" value="KAK1388672.1"/>
    <property type="molecule type" value="Genomic_DNA"/>
</dbReference>
<evidence type="ECO:0000313" key="4">
    <source>
        <dbReference type="Proteomes" id="UP001237642"/>
    </source>
</evidence>
<dbReference type="PROSITE" id="PS01031">
    <property type="entry name" value="SHSP"/>
    <property type="match status" value="1"/>
</dbReference>
<evidence type="ECO:0000313" key="3">
    <source>
        <dbReference type="EMBL" id="KAK1388672.1"/>
    </source>
</evidence>
<dbReference type="FunFam" id="2.60.40.790:FF:000049">
    <property type="entry name" value="Increased DNA methylation 3"/>
    <property type="match status" value="1"/>
</dbReference>
<dbReference type="Gene3D" id="2.60.40.790">
    <property type="match status" value="1"/>
</dbReference>
<evidence type="ECO:0000259" key="2">
    <source>
        <dbReference type="PROSITE" id="PS01031"/>
    </source>
</evidence>
<accession>A0AAD8IMS3</accession>
<protein>
    <submittedName>
        <fullName evidence="3">Increased DNA methylation 3-like</fullName>
    </submittedName>
</protein>
<dbReference type="CDD" id="cd06464">
    <property type="entry name" value="ACD_sHsps-like"/>
    <property type="match status" value="1"/>
</dbReference>
<comment type="caution">
    <text evidence="3">The sequence shown here is derived from an EMBL/GenBank/DDBJ whole genome shotgun (WGS) entry which is preliminary data.</text>
</comment>
<dbReference type="InterPro" id="IPR008978">
    <property type="entry name" value="HSP20-like_chaperone"/>
</dbReference>